<evidence type="ECO:0000259" key="1">
    <source>
        <dbReference type="Pfam" id="PF01738"/>
    </source>
</evidence>
<dbReference type="InterPro" id="IPR029058">
    <property type="entry name" value="AB_hydrolase_fold"/>
</dbReference>
<dbReference type="EMBL" id="JBBPBN010000029">
    <property type="protein sequence ID" value="KAK9006230.1"/>
    <property type="molecule type" value="Genomic_DNA"/>
</dbReference>
<sequence>MKKLADKVAAAGFYVVVPDFFYGDPYVSDKPDRPFTVWIKDHGPISGLFLPTKAKGFEDAKLIIDALKTKGASSIEAAGFCWGTAKVMVELSKVALIQAAVMLHPLFVIVDDIKGKILGAFLFTSSVRFIRNWFGTSDGLFVNVLQRFLH</sequence>
<dbReference type="InterPro" id="IPR002925">
    <property type="entry name" value="Dienelactn_hydro"/>
</dbReference>
<dbReference type="PANTHER" id="PTHR17630:SF97">
    <property type="entry name" value="ENDO-1,31,4-BETA-D-GLUCANASE-LIKE"/>
    <property type="match status" value="1"/>
</dbReference>
<dbReference type="Pfam" id="PF01738">
    <property type="entry name" value="DLH"/>
    <property type="match status" value="1"/>
</dbReference>
<reference evidence="2 3" key="1">
    <citation type="journal article" date="2024" name="G3 (Bethesda)">
        <title>Genome assembly of Hibiscus sabdariffa L. provides insights into metabolisms of medicinal natural products.</title>
        <authorList>
            <person name="Kim T."/>
        </authorList>
    </citation>
    <scope>NUCLEOTIDE SEQUENCE [LARGE SCALE GENOMIC DNA]</scope>
    <source>
        <strain evidence="2">TK-2024</strain>
        <tissue evidence="2">Old leaves</tissue>
    </source>
</reference>
<dbReference type="Gene3D" id="3.40.50.1820">
    <property type="entry name" value="alpha/beta hydrolase"/>
    <property type="match status" value="1"/>
</dbReference>
<evidence type="ECO:0000313" key="2">
    <source>
        <dbReference type="EMBL" id="KAK9006230.1"/>
    </source>
</evidence>
<evidence type="ECO:0000313" key="3">
    <source>
        <dbReference type="Proteomes" id="UP001396334"/>
    </source>
</evidence>
<dbReference type="PANTHER" id="PTHR17630">
    <property type="entry name" value="DIENELACTONE HYDROLASE"/>
    <property type="match status" value="1"/>
</dbReference>
<accession>A0ABR2R0A8</accession>
<dbReference type="Proteomes" id="UP001396334">
    <property type="component" value="Unassembled WGS sequence"/>
</dbReference>
<keyword evidence="3" id="KW-1185">Reference proteome</keyword>
<dbReference type="SUPFAM" id="SSF53474">
    <property type="entry name" value="alpha/beta-Hydrolases"/>
    <property type="match status" value="1"/>
</dbReference>
<proteinExistence type="predicted"/>
<organism evidence="2 3">
    <name type="scientific">Hibiscus sabdariffa</name>
    <name type="common">roselle</name>
    <dbReference type="NCBI Taxonomy" id="183260"/>
    <lineage>
        <taxon>Eukaryota</taxon>
        <taxon>Viridiplantae</taxon>
        <taxon>Streptophyta</taxon>
        <taxon>Embryophyta</taxon>
        <taxon>Tracheophyta</taxon>
        <taxon>Spermatophyta</taxon>
        <taxon>Magnoliopsida</taxon>
        <taxon>eudicotyledons</taxon>
        <taxon>Gunneridae</taxon>
        <taxon>Pentapetalae</taxon>
        <taxon>rosids</taxon>
        <taxon>malvids</taxon>
        <taxon>Malvales</taxon>
        <taxon>Malvaceae</taxon>
        <taxon>Malvoideae</taxon>
        <taxon>Hibiscus</taxon>
    </lineage>
</organism>
<feature type="domain" description="Dienelactone hydrolase" evidence="1">
    <location>
        <begin position="2"/>
        <end position="110"/>
    </location>
</feature>
<comment type="caution">
    <text evidence="2">The sequence shown here is derived from an EMBL/GenBank/DDBJ whole genome shotgun (WGS) entry which is preliminary data.</text>
</comment>
<name>A0ABR2R0A8_9ROSI</name>
<gene>
    <name evidence="2" type="ORF">V6N11_035275</name>
</gene>
<protein>
    <recommendedName>
        <fullName evidence="1">Dienelactone hydrolase domain-containing protein</fullName>
    </recommendedName>
</protein>